<protein>
    <submittedName>
        <fullName evidence="1">Uncharacterized protein</fullName>
    </submittedName>
</protein>
<dbReference type="KEGG" id="sdyn:Mal52_28210"/>
<dbReference type="EMBL" id="CP036276">
    <property type="protein sequence ID" value="QDU44341.1"/>
    <property type="molecule type" value="Genomic_DNA"/>
</dbReference>
<evidence type="ECO:0000313" key="2">
    <source>
        <dbReference type="Proteomes" id="UP000319383"/>
    </source>
</evidence>
<proteinExistence type="predicted"/>
<organism evidence="1 2">
    <name type="scientific">Symmachiella dynata</name>
    <dbReference type="NCBI Taxonomy" id="2527995"/>
    <lineage>
        <taxon>Bacteria</taxon>
        <taxon>Pseudomonadati</taxon>
        <taxon>Planctomycetota</taxon>
        <taxon>Planctomycetia</taxon>
        <taxon>Planctomycetales</taxon>
        <taxon>Planctomycetaceae</taxon>
        <taxon>Symmachiella</taxon>
    </lineage>
</organism>
<dbReference type="AlphaFoldDB" id="A0A517ZPH2"/>
<evidence type="ECO:0000313" key="1">
    <source>
        <dbReference type="EMBL" id="QDU44341.1"/>
    </source>
</evidence>
<sequence length="139" mass="16019">MSNIASILGEKKIRAKYPHYMSQIDQLYREQQVNSTGKIEFPIDPLKVPHQFHPLIPAAGFWGETDDGFRAYLVELAPTELVESIVAVYSEWWQELEEWLCGSEANLPDPSDEHVRFCCLSIAADFANVELNCRYEQQR</sequence>
<reference evidence="1 2" key="1">
    <citation type="submission" date="2019-02" db="EMBL/GenBank/DDBJ databases">
        <title>Deep-cultivation of Planctomycetes and their phenomic and genomic characterization uncovers novel biology.</title>
        <authorList>
            <person name="Wiegand S."/>
            <person name="Jogler M."/>
            <person name="Boedeker C."/>
            <person name="Pinto D."/>
            <person name="Vollmers J."/>
            <person name="Rivas-Marin E."/>
            <person name="Kohn T."/>
            <person name="Peeters S.H."/>
            <person name="Heuer A."/>
            <person name="Rast P."/>
            <person name="Oberbeckmann S."/>
            <person name="Bunk B."/>
            <person name="Jeske O."/>
            <person name="Meyerdierks A."/>
            <person name="Storesund J.E."/>
            <person name="Kallscheuer N."/>
            <person name="Luecker S."/>
            <person name="Lage O.M."/>
            <person name="Pohl T."/>
            <person name="Merkel B.J."/>
            <person name="Hornburger P."/>
            <person name="Mueller R.-W."/>
            <person name="Bruemmer F."/>
            <person name="Labrenz M."/>
            <person name="Spormann A.M."/>
            <person name="Op den Camp H."/>
            <person name="Overmann J."/>
            <person name="Amann R."/>
            <person name="Jetten M.S.M."/>
            <person name="Mascher T."/>
            <person name="Medema M.H."/>
            <person name="Devos D.P."/>
            <person name="Kaster A.-K."/>
            <person name="Ovreas L."/>
            <person name="Rohde M."/>
            <person name="Galperin M.Y."/>
            <person name="Jogler C."/>
        </authorList>
    </citation>
    <scope>NUCLEOTIDE SEQUENCE [LARGE SCALE GENOMIC DNA]</scope>
    <source>
        <strain evidence="1 2">Mal52</strain>
    </source>
</reference>
<name>A0A517ZPH2_9PLAN</name>
<dbReference type="Proteomes" id="UP000319383">
    <property type="component" value="Chromosome"/>
</dbReference>
<keyword evidence="2" id="KW-1185">Reference proteome</keyword>
<gene>
    <name evidence="1" type="ORF">Mal52_28210</name>
</gene>
<accession>A0A517ZPH2</accession>